<dbReference type="SUPFAM" id="SSF47336">
    <property type="entry name" value="ACP-like"/>
    <property type="match status" value="1"/>
</dbReference>
<dbReference type="SUPFAM" id="SSF52777">
    <property type="entry name" value="CoA-dependent acyltransferases"/>
    <property type="match status" value="2"/>
</dbReference>
<dbReference type="Gene3D" id="3.30.559.10">
    <property type="entry name" value="Chloramphenicol acetyltransferase-like domain"/>
    <property type="match status" value="1"/>
</dbReference>
<gene>
    <name evidence="5" type="ORF">PSALAMII_LOCUS6278</name>
</gene>
<dbReference type="Pfam" id="PF00668">
    <property type="entry name" value="Condensation"/>
    <property type="match status" value="1"/>
</dbReference>
<dbReference type="EMBL" id="CAJVPD010000240">
    <property type="protein sequence ID" value="CAG8386481.1"/>
    <property type="molecule type" value="Genomic_DNA"/>
</dbReference>
<dbReference type="Gene3D" id="2.30.38.10">
    <property type="entry name" value="Luciferase, Domain 3"/>
    <property type="match status" value="1"/>
</dbReference>
<dbReference type="GO" id="GO:0044550">
    <property type="term" value="P:secondary metabolite biosynthetic process"/>
    <property type="evidence" value="ECO:0007669"/>
    <property type="project" value="TreeGrafter"/>
</dbReference>
<dbReference type="Pfam" id="PF00501">
    <property type="entry name" value="AMP-binding"/>
    <property type="match status" value="1"/>
</dbReference>
<dbReference type="Pfam" id="PF00550">
    <property type="entry name" value="PP-binding"/>
    <property type="match status" value="1"/>
</dbReference>
<dbReference type="InterPro" id="IPR045851">
    <property type="entry name" value="AMP-bd_C_sf"/>
</dbReference>
<dbReference type="InterPro" id="IPR036736">
    <property type="entry name" value="ACP-like_sf"/>
</dbReference>
<dbReference type="OrthoDB" id="2423195at2759"/>
<feature type="domain" description="Carrier" evidence="4">
    <location>
        <begin position="607"/>
        <end position="680"/>
    </location>
</feature>
<dbReference type="PANTHER" id="PTHR45527:SF12">
    <property type="entry name" value="NONRIBOSOMAL PEPTIDE SYNTHETASE IVOA"/>
    <property type="match status" value="1"/>
</dbReference>
<dbReference type="PANTHER" id="PTHR45527">
    <property type="entry name" value="NONRIBOSOMAL PEPTIDE SYNTHETASE"/>
    <property type="match status" value="1"/>
</dbReference>
<dbReference type="Proteomes" id="UP001152592">
    <property type="component" value="Unassembled WGS sequence"/>
</dbReference>
<name>A0A9W4NKB2_9EURO</name>
<keyword evidence="2" id="KW-0597">Phosphoprotein</keyword>
<keyword evidence="3" id="KW-0436">Ligase</keyword>
<protein>
    <recommendedName>
        <fullName evidence="4">Carrier domain-containing protein</fullName>
    </recommendedName>
</protein>
<dbReference type="InterPro" id="IPR010071">
    <property type="entry name" value="AA_adenyl_dom"/>
</dbReference>
<dbReference type="Gene3D" id="1.10.1200.10">
    <property type="entry name" value="ACP-like"/>
    <property type="match status" value="1"/>
</dbReference>
<dbReference type="FunFam" id="3.40.50.12780:FF:000014">
    <property type="entry name" value="Nonribosomal peptide synthetase 1"/>
    <property type="match status" value="1"/>
</dbReference>
<sequence length="1144" mass="125110">MSINVSVNTITPLFSDEDRVRNVVRTFRHILGQIIDQPELGIQQLDLVSNEEKILLGVWNAPISSQPTSCVHTAILKNCLKSPHKPAVNAWDGDLSYGELNELSARVAHYLCSLNLTPDTIIPLCFEKSKWAIVAVLAVLRAGAVYVFLDSNSPPARMKSVCDDVKADFIICSETCLSTASQLVPRAIAVQMVAMDTAMSTNAGPKDDLVAVTDPIYAVFTSGSTGRPKGVVIEHGGFFQRAMANGPSLRLSDESRVLQFANFAFDAANRDILYTLLYGGCICIPSGSQRSNDLTAFINQQRVNWVSITPSAGRILDPEQVPTIRTMNFCGEPMSSGLVSKWADRVHLINAYGPSEATTISSMTIVTKSTSPMNIGKGSGSVLWIVDSEDHNRLAPIGAVGELLIESPSVGRGYLNRPSNTASAFLPRTDWISEFRAVFGSGQLYKTGDLAQYAADGTIMFSGRKDGQIKINGQRVDVGEIEHWIHRSLPYDTDVIIVVDLVMPKGRDAGVLVAFCAPENGQADTDNLQETIERLSHDLDVALSENLPSYMIPRFYLPVQTIPTTATGKIHRQQLRQLGATYTIEDLIQSSRHSGQCSNGFNHELESPEASVLLQLWALVLRIDESSIQGRDSFLHLGGDSVMAIQMAVEARSKGLDLSVADLLEKNTLDNLISIVTSRARISQNPMDPKLFSLCSTSTVTTVRNKLAHLDAQNGILDILPTTAAQNFFLTQWSLSCYRCELNGLVDLSRLQAACTAVVRRHSILRTVFIQIPDDEFVQVVLKTADPTLEYRQIANENFNDICPPLAAELITEMSPTAGRPLVRFILLSKSDTEHALLVRVCHAQYDGNTSPIIFRDISSAYNACSDDNGDESLLPAAAPFQHYLYARKERQNSPNDDPAIKFWRQNLQGAHMTTFTPLSSTNPNNEPMTPVVTEAIGVPLPRVVDHITLPTLINTACSLLLADVLGLDDLVFGNVMDTRGAGAFPGIETTLGPCLNINPLRVRLDARETTTFLDLCHSLSEQTMHVARYAATWDLSDIMAHCTDWPVETQMGCILNHTRPKTGPPPLTLDGVTCLSIEKTVENDMARQVLFECNAGRERLEIQVVTSSAVMDLVSATRLAERLVAAISTLSEAPGTLLADVRI</sequence>
<evidence type="ECO:0000313" key="6">
    <source>
        <dbReference type="Proteomes" id="UP001152592"/>
    </source>
</evidence>
<evidence type="ECO:0000313" key="5">
    <source>
        <dbReference type="EMBL" id="CAG8386481.1"/>
    </source>
</evidence>
<dbReference type="PROSITE" id="PS00012">
    <property type="entry name" value="PHOSPHOPANTETHEINE"/>
    <property type="match status" value="1"/>
</dbReference>
<keyword evidence="1" id="KW-0596">Phosphopantetheine</keyword>
<dbReference type="InterPro" id="IPR001242">
    <property type="entry name" value="Condensation_dom"/>
</dbReference>
<organism evidence="5 6">
    <name type="scientific">Penicillium salamii</name>
    <dbReference type="NCBI Taxonomy" id="1612424"/>
    <lineage>
        <taxon>Eukaryota</taxon>
        <taxon>Fungi</taxon>
        <taxon>Dikarya</taxon>
        <taxon>Ascomycota</taxon>
        <taxon>Pezizomycotina</taxon>
        <taxon>Eurotiomycetes</taxon>
        <taxon>Eurotiomycetidae</taxon>
        <taxon>Eurotiales</taxon>
        <taxon>Aspergillaceae</taxon>
        <taxon>Penicillium</taxon>
    </lineage>
</organism>
<reference evidence="5" key="1">
    <citation type="submission" date="2021-07" db="EMBL/GenBank/DDBJ databases">
        <authorList>
            <person name="Branca A.L. A."/>
        </authorList>
    </citation>
    <scope>NUCLEOTIDE SEQUENCE</scope>
</reference>
<dbReference type="SUPFAM" id="SSF56801">
    <property type="entry name" value="Acetyl-CoA synthetase-like"/>
    <property type="match status" value="1"/>
</dbReference>
<dbReference type="GO" id="GO:0031177">
    <property type="term" value="F:phosphopantetheine binding"/>
    <property type="evidence" value="ECO:0007669"/>
    <property type="project" value="TreeGrafter"/>
</dbReference>
<accession>A0A9W4NKB2</accession>
<evidence type="ECO:0000256" key="1">
    <source>
        <dbReference type="ARBA" id="ARBA00022450"/>
    </source>
</evidence>
<dbReference type="GO" id="GO:0043041">
    <property type="term" value="P:amino acid activation for nonribosomal peptide biosynthetic process"/>
    <property type="evidence" value="ECO:0007669"/>
    <property type="project" value="TreeGrafter"/>
</dbReference>
<evidence type="ECO:0000259" key="4">
    <source>
        <dbReference type="PROSITE" id="PS50075"/>
    </source>
</evidence>
<dbReference type="AlphaFoldDB" id="A0A9W4NKB2"/>
<dbReference type="GO" id="GO:0016874">
    <property type="term" value="F:ligase activity"/>
    <property type="evidence" value="ECO:0007669"/>
    <property type="project" value="UniProtKB-KW"/>
</dbReference>
<dbReference type="PROSITE" id="PS50075">
    <property type="entry name" value="CARRIER"/>
    <property type="match status" value="1"/>
</dbReference>
<evidence type="ECO:0000256" key="2">
    <source>
        <dbReference type="ARBA" id="ARBA00022553"/>
    </source>
</evidence>
<dbReference type="CDD" id="cd05918">
    <property type="entry name" value="A_NRPS_SidN3_like"/>
    <property type="match status" value="1"/>
</dbReference>
<dbReference type="Gene3D" id="3.40.50.980">
    <property type="match status" value="2"/>
</dbReference>
<dbReference type="InterPro" id="IPR000873">
    <property type="entry name" value="AMP-dep_synth/lig_dom"/>
</dbReference>
<dbReference type="InterPro" id="IPR009081">
    <property type="entry name" value="PP-bd_ACP"/>
</dbReference>
<dbReference type="InterPro" id="IPR006162">
    <property type="entry name" value="Ppantetheine_attach_site"/>
</dbReference>
<dbReference type="InterPro" id="IPR023213">
    <property type="entry name" value="CAT-like_dom_sf"/>
</dbReference>
<comment type="caution">
    <text evidence="5">The sequence shown here is derived from an EMBL/GenBank/DDBJ whole genome shotgun (WGS) entry which is preliminary data.</text>
</comment>
<dbReference type="Gene3D" id="3.30.300.30">
    <property type="match status" value="1"/>
</dbReference>
<dbReference type="Gene3D" id="3.30.559.30">
    <property type="entry name" value="Nonribosomal peptide synthetase, condensation domain"/>
    <property type="match status" value="1"/>
</dbReference>
<dbReference type="GO" id="GO:0005737">
    <property type="term" value="C:cytoplasm"/>
    <property type="evidence" value="ECO:0007669"/>
    <property type="project" value="TreeGrafter"/>
</dbReference>
<evidence type="ECO:0000256" key="3">
    <source>
        <dbReference type="ARBA" id="ARBA00022598"/>
    </source>
</evidence>
<dbReference type="NCBIfam" id="TIGR01733">
    <property type="entry name" value="AA-adenyl-dom"/>
    <property type="match status" value="1"/>
</dbReference>
<proteinExistence type="predicted"/>